<reference evidence="2 3" key="1">
    <citation type="submission" date="2015-01" db="EMBL/GenBank/DDBJ databases">
        <title>The Genome Sequence of Exophiala sideris CBS121828.</title>
        <authorList>
            <consortium name="The Broad Institute Genomics Platform"/>
            <person name="Cuomo C."/>
            <person name="de Hoog S."/>
            <person name="Gorbushina A."/>
            <person name="Stielow B."/>
            <person name="Teixiera M."/>
            <person name="Abouelleil A."/>
            <person name="Chapman S.B."/>
            <person name="Priest M."/>
            <person name="Young S.K."/>
            <person name="Wortman J."/>
            <person name="Nusbaum C."/>
            <person name="Birren B."/>
        </authorList>
    </citation>
    <scope>NUCLEOTIDE SEQUENCE [LARGE SCALE GENOMIC DNA]</scope>
    <source>
        <strain evidence="2 3">CBS 121828</strain>
    </source>
</reference>
<feature type="compositionally biased region" description="Basic and acidic residues" evidence="1">
    <location>
        <begin position="122"/>
        <end position="131"/>
    </location>
</feature>
<feature type="region of interest" description="Disordered" evidence="1">
    <location>
        <begin position="33"/>
        <end position="145"/>
    </location>
</feature>
<dbReference type="Proteomes" id="UP000053599">
    <property type="component" value="Unassembled WGS sequence"/>
</dbReference>
<proteinExistence type="predicted"/>
<dbReference type="AlphaFoldDB" id="A0A0D1XA04"/>
<sequence length="550" mass="61119">MSLPTEITFLVSTKDQGGPRNLRFASKINRHVASYSHNKRRTRADDEHRSLSRSLMTLGDRRNTWPADKVRNADAASPSVSERAPTPAKQTVDDKAQSDGESESKQRRRSAGASSSLVQKITESKTSRDATGHFNPPTTTQNMPRSMEPLLDHFIRLPEAATDLEKKFIYFYLTEGRQIHLGTSQTPVYCPILDIGQRLMVECSVCPLTYSLHGESLLSRITGQKCRPDFYKRRAKSYRRLNDIISDEATTLCQKVCATIILAFADHSLGNPELSVVHTRAVNDFIETSGGLTNFLDQVAKDSRIDMPTRFYVLPFVRAQIPVESWSDLSSVLGRFLDTLQGIQQWADKVTQTFETMLNGPLTSSTEISKEFSQISWLKTILHGIIEKYLCGQIDGQSDPLAPTAFLLCYNVCMSLVELGTGIANYRAFLQTLAQCISQSSIVGTNPCLPCPEFVGTVFNIVGYVRGTMIGNHGAQETRISQATIDASKIIPLLSPTSLTRLAQGLRQCSLCLVEGSPAKRLDKSYLCDLRLETENAWLIARTDALHISQ</sequence>
<protein>
    <submittedName>
        <fullName evidence="2">Uncharacterized protein</fullName>
    </submittedName>
</protein>
<evidence type="ECO:0000313" key="2">
    <source>
        <dbReference type="EMBL" id="KIV84696.1"/>
    </source>
</evidence>
<gene>
    <name evidence="2" type="ORF">PV11_00464</name>
</gene>
<feature type="compositionally biased region" description="Basic and acidic residues" evidence="1">
    <location>
        <begin position="59"/>
        <end position="72"/>
    </location>
</feature>
<accession>A0A0D1XA04</accession>
<dbReference type="OrthoDB" id="4114642at2759"/>
<organism evidence="2 3">
    <name type="scientific">Exophiala sideris</name>
    <dbReference type="NCBI Taxonomy" id="1016849"/>
    <lineage>
        <taxon>Eukaryota</taxon>
        <taxon>Fungi</taxon>
        <taxon>Dikarya</taxon>
        <taxon>Ascomycota</taxon>
        <taxon>Pezizomycotina</taxon>
        <taxon>Eurotiomycetes</taxon>
        <taxon>Chaetothyriomycetidae</taxon>
        <taxon>Chaetothyriales</taxon>
        <taxon>Herpotrichiellaceae</taxon>
        <taxon>Exophiala</taxon>
    </lineage>
</organism>
<evidence type="ECO:0000313" key="3">
    <source>
        <dbReference type="Proteomes" id="UP000053599"/>
    </source>
</evidence>
<feature type="compositionally biased region" description="Polar residues" evidence="1">
    <location>
        <begin position="112"/>
        <end position="121"/>
    </location>
</feature>
<name>A0A0D1XA04_9EURO</name>
<dbReference type="EMBL" id="KN846951">
    <property type="protein sequence ID" value="KIV84696.1"/>
    <property type="molecule type" value="Genomic_DNA"/>
</dbReference>
<evidence type="ECO:0000256" key="1">
    <source>
        <dbReference type="SAM" id="MobiDB-lite"/>
    </source>
</evidence>
<feature type="compositionally biased region" description="Basic and acidic residues" evidence="1">
    <location>
        <begin position="91"/>
        <end position="105"/>
    </location>
</feature>
<dbReference type="HOGENOM" id="CLU_495244_0_0_1"/>